<feature type="compositionally biased region" description="Polar residues" evidence="1">
    <location>
        <begin position="116"/>
        <end position="125"/>
    </location>
</feature>
<dbReference type="SUPFAM" id="SSF52518">
    <property type="entry name" value="Thiamin diphosphate-binding fold (THDP-binding)"/>
    <property type="match status" value="1"/>
</dbReference>
<dbReference type="InterPro" id="IPR029061">
    <property type="entry name" value="THDP-binding"/>
</dbReference>
<dbReference type="Proteomes" id="UP000569018">
    <property type="component" value="Unassembled WGS sequence"/>
</dbReference>
<accession>A0A6V8Q456</accession>
<protein>
    <submittedName>
        <fullName evidence="2">Acetolactate synthase I/II/III large subunit</fullName>
    </submittedName>
</protein>
<feature type="non-terminal residue" evidence="2">
    <location>
        <position position="1"/>
    </location>
</feature>
<comment type="caution">
    <text evidence="2">The sequence shown here is derived from an EMBL/GenBank/DDBJ whole genome shotgun (WGS) entry which is preliminary data.</text>
</comment>
<dbReference type="EMBL" id="BLSD01000041">
    <property type="protein sequence ID" value="GFP39283.1"/>
    <property type="molecule type" value="Genomic_DNA"/>
</dbReference>
<reference evidence="2 3" key="1">
    <citation type="journal article" date="2020" name="Front. Microbiol.">
        <title>Single-cell genomics of novel Actinobacteria with the Wood-Ljungdahl pathway discovered in a serpentinizing system.</title>
        <authorList>
            <person name="Merino N."/>
            <person name="Kawai M."/>
            <person name="Boyd E.S."/>
            <person name="Colman D.R."/>
            <person name="McGlynn S.E."/>
            <person name="Nealson K.H."/>
            <person name="Kurokawa K."/>
            <person name="Hongoh Y."/>
        </authorList>
    </citation>
    <scope>NUCLEOTIDE SEQUENCE [LARGE SCALE GENOMIC DNA]</scope>
    <source>
        <strain evidence="2 3">S47</strain>
    </source>
</reference>
<feature type="region of interest" description="Disordered" evidence="1">
    <location>
        <begin position="116"/>
        <end position="137"/>
    </location>
</feature>
<sequence length="137" mass="15455">IGTDAIQEPEITGITSPIHKHNYLVKKAEDLPRVVKEAFHITSVLYSEPGLPALDPQKYPFRTYLSGLTCSLFYHLCKYTSQKSNPILRWKSDFFFGIAAEDGNLLQQRYDKDGYQRSQQGSYNNVGGKVSADDYSG</sequence>
<evidence type="ECO:0000313" key="2">
    <source>
        <dbReference type="EMBL" id="GFP39283.1"/>
    </source>
</evidence>
<evidence type="ECO:0000313" key="3">
    <source>
        <dbReference type="Proteomes" id="UP000569018"/>
    </source>
</evidence>
<dbReference type="GO" id="GO:0000287">
    <property type="term" value="F:magnesium ion binding"/>
    <property type="evidence" value="ECO:0007669"/>
    <property type="project" value="UniProtKB-ARBA"/>
</dbReference>
<name>A0A6V8Q456_9ACTN</name>
<evidence type="ECO:0000256" key="1">
    <source>
        <dbReference type="SAM" id="MobiDB-lite"/>
    </source>
</evidence>
<dbReference type="AlphaFoldDB" id="A0A6V8Q456"/>
<organism evidence="2 3">
    <name type="scientific">Candidatus Hakubella thermalkaliphila</name>
    <dbReference type="NCBI Taxonomy" id="2754717"/>
    <lineage>
        <taxon>Bacteria</taxon>
        <taxon>Bacillati</taxon>
        <taxon>Actinomycetota</taxon>
        <taxon>Actinomycetota incertae sedis</taxon>
        <taxon>Candidatus Hakubellales</taxon>
        <taxon>Candidatus Hakubellaceae</taxon>
        <taxon>Candidatus Hakubella</taxon>
    </lineage>
</organism>
<proteinExistence type="predicted"/>
<gene>
    <name evidence="2" type="ORF">HKBW3S47_00982</name>
</gene>